<reference evidence="13" key="1">
    <citation type="submission" date="2022-04" db="EMBL/GenBank/DDBJ databases">
        <title>Desulfatitalea alkaliphila sp. nov., a novel anaerobic sulfate-reducing bacterium isolated from terrestrial mud volcano, Taman Peninsula, Russia.</title>
        <authorList>
            <person name="Khomyakova M.A."/>
            <person name="Merkel A.Y."/>
            <person name="Slobodkin A.I."/>
        </authorList>
    </citation>
    <scope>NUCLEOTIDE SEQUENCE</scope>
    <source>
        <strain evidence="13">M08but</strain>
    </source>
</reference>
<comment type="subcellular location">
    <subcellularLocation>
        <location evidence="1">Cell inner membrane</location>
        <topology evidence="1">Single-pass membrane protein</topology>
    </subcellularLocation>
</comment>
<sequence>MRLQAGNRSTGFTVLEVVLVLVFISIFATVAVLRQPPTDVTLKAQIATLKSYVRYAQSRAINTGTPWGIHYDSDDRRFWLFAGNDSNNRRPLPGETENTTELAGGVTITPAGFTLCFDTWGRPGALATQAEQDHCTPLTEASDLHYILTKNGETESFIIHPETGFIP</sequence>
<dbReference type="Proteomes" id="UP001165427">
    <property type="component" value="Unassembled WGS sequence"/>
</dbReference>
<dbReference type="AlphaFoldDB" id="A0AA41UJI6"/>
<evidence type="ECO:0000256" key="11">
    <source>
        <dbReference type="SAM" id="Phobius"/>
    </source>
</evidence>
<proteinExistence type="inferred from homology"/>
<keyword evidence="7 11" id="KW-1133">Transmembrane helix</keyword>
<keyword evidence="14" id="KW-1185">Reference proteome</keyword>
<evidence type="ECO:0000256" key="6">
    <source>
        <dbReference type="ARBA" id="ARBA00022692"/>
    </source>
</evidence>
<gene>
    <name evidence="13" type="ORF">MRX98_15435</name>
</gene>
<evidence type="ECO:0000256" key="8">
    <source>
        <dbReference type="ARBA" id="ARBA00023136"/>
    </source>
</evidence>
<keyword evidence="4" id="KW-0488">Methylation</keyword>
<dbReference type="InterPro" id="IPR045584">
    <property type="entry name" value="Pilin-like"/>
</dbReference>
<organism evidence="13 14">
    <name type="scientific">Desulfatitalea alkaliphila</name>
    <dbReference type="NCBI Taxonomy" id="2929485"/>
    <lineage>
        <taxon>Bacteria</taxon>
        <taxon>Pseudomonadati</taxon>
        <taxon>Thermodesulfobacteriota</taxon>
        <taxon>Desulfobacteria</taxon>
        <taxon>Desulfobacterales</taxon>
        <taxon>Desulfosarcinaceae</taxon>
        <taxon>Desulfatitalea</taxon>
    </lineage>
</organism>
<dbReference type="SUPFAM" id="SSF54523">
    <property type="entry name" value="Pili subunits"/>
    <property type="match status" value="1"/>
</dbReference>
<evidence type="ECO:0000256" key="3">
    <source>
        <dbReference type="ARBA" id="ARBA00022475"/>
    </source>
</evidence>
<keyword evidence="6 11" id="KW-0812">Transmembrane</keyword>
<accession>A0AA41UJI6</accession>
<comment type="similarity">
    <text evidence="9">Belongs to the GSP H family.</text>
</comment>
<evidence type="ECO:0000313" key="14">
    <source>
        <dbReference type="Proteomes" id="UP001165427"/>
    </source>
</evidence>
<dbReference type="RefSeq" id="WP_246911595.1">
    <property type="nucleotide sequence ID" value="NZ_JALJRB010000019.1"/>
</dbReference>
<evidence type="ECO:0000256" key="5">
    <source>
        <dbReference type="ARBA" id="ARBA00022519"/>
    </source>
</evidence>
<evidence type="ECO:0000256" key="10">
    <source>
        <dbReference type="ARBA" id="ARBA00030775"/>
    </source>
</evidence>
<feature type="domain" description="General secretion pathway GspH" evidence="12">
    <location>
        <begin position="48"/>
        <end position="125"/>
    </location>
</feature>
<dbReference type="EMBL" id="JALJRB010000019">
    <property type="protein sequence ID" value="MCJ8501975.1"/>
    <property type="molecule type" value="Genomic_DNA"/>
</dbReference>
<protein>
    <recommendedName>
        <fullName evidence="2">Type II secretion system protein H</fullName>
    </recommendedName>
    <alternativeName>
        <fullName evidence="10">General secretion pathway protein H</fullName>
    </alternativeName>
</protein>
<evidence type="ECO:0000256" key="4">
    <source>
        <dbReference type="ARBA" id="ARBA00022481"/>
    </source>
</evidence>
<evidence type="ECO:0000259" key="12">
    <source>
        <dbReference type="Pfam" id="PF12019"/>
    </source>
</evidence>
<evidence type="ECO:0000256" key="1">
    <source>
        <dbReference type="ARBA" id="ARBA00004377"/>
    </source>
</evidence>
<dbReference type="InterPro" id="IPR022346">
    <property type="entry name" value="T2SS_GspH"/>
</dbReference>
<keyword evidence="8 11" id="KW-0472">Membrane</keyword>
<evidence type="ECO:0000256" key="7">
    <source>
        <dbReference type="ARBA" id="ARBA00022989"/>
    </source>
</evidence>
<keyword evidence="5" id="KW-0997">Cell inner membrane</keyword>
<name>A0AA41UJI6_9BACT</name>
<evidence type="ECO:0000256" key="9">
    <source>
        <dbReference type="ARBA" id="ARBA00025772"/>
    </source>
</evidence>
<comment type="caution">
    <text evidence="13">The sequence shown here is derived from an EMBL/GenBank/DDBJ whole genome shotgun (WGS) entry which is preliminary data.</text>
</comment>
<keyword evidence="3" id="KW-1003">Cell membrane</keyword>
<feature type="transmembrane region" description="Helical" evidence="11">
    <location>
        <begin position="12"/>
        <end position="33"/>
    </location>
</feature>
<evidence type="ECO:0000313" key="13">
    <source>
        <dbReference type="EMBL" id="MCJ8501975.1"/>
    </source>
</evidence>
<dbReference type="Pfam" id="PF12019">
    <property type="entry name" value="GspH"/>
    <property type="match status" value="1"/>
</dbReference>
<evidence type="ECO:0000256" key="2">
    <source>
        <dbReference type="ARBA" id="ARBA00021549"/>
    </source>
</evidence>